<evidence type="ECO:0000313" key="3">
    <source>
        <dbReference type="Proteomes" id="UP000219494"/>
    </source>
</evidence>
<evidence type="ECO:0008006" key="4">
    <source>
        <dbReference type="Google" id="ProtNLM"/>
    </source>
</evidence>
<gene>
    <name evidence="2" type="ORF">SAMN06297144_1034</name>
</gene>
<feature type="transmembrane region" description="Helical" evidence="1">
    <location>
        <begin position="25"/>
        <end position="46"/>
    </location>
</feature>
<organism evidence="2 3">
    <name type="scientific">Sphingomonas guangdongensis</name>
    <dbReference type="NCBI Taxonomy" id="1141890"/>
    <lineage>
        <taxon>Bacteria</taxon>
        <taxon>Pseudomonadati</taxon>
        <taxon>Pseudomonadota</taxon>
        <taxon>Alphaproteobacteria</taxon>
        <taxon>Sphingomonadales</taxon>
        <taxon>Sphingomonadaceae</taxon>
        <taxon>Sphingomonas</taxon>
    </lineage>
</organism>
<protein>
    <recommendedName>
        <fullName evidence="4">Inner membrane protein</fullName>
    </recommendedName>
</protein>
<keyword evidence="3" id="KW-1185">Reference proteome</keyword>
<dbReference type="RefSeq" id="WP_097062854.1">
    <property type="nucleotide sequence ID" value="NZ_OBMI01000001.1"/>
</dbReference>
<evidence type="ECO:0000256" key="1">
    <source>
        <dbReference type="SAM" id="Phobius"/>
    </source>
</evidence>
<sequence length="298" mass="30919">MTGDPPPVPTPPPSFATAPRRSRRWAWPLVAFLLGVATVIVLLPYVQRWRESKAPAPAPVAATAAQPTTVTAGVPLTLEGLAAREAALDAQLRAIEGRLATADAGSRTAAGYATRAEGLMIAFAARRALDRGLALGYVEGQLRTRFGVDQPQAVATVIAAANAPLTREDLRLALDTIAPDLQSSSRNAGIWPALRRELSNLVVLRKETTPSPRAADRLARARRLLDAGNVEAALAEVARMPGAGAATSWIDAAKRYNAARRALEQLELAAISGGGAIQPAAPPVAAAGASAVAPLPGL</sequence>
<reference evidence="2 3" key="1">
    <citation type="submission" date="2017-07" db="EMBL/GenBank/DDBJ databases">
        <authorList>
            <person name="Sun Z.S."/>
            <person name="Albrecht U."/>
            <person name="Echele G."/>
            <person name="Lee C.C."/>
        </authorList>
    </citation>
    <scope>NUCLEOTIDE SEQUENCE [LARGE SCALE GENOMIC DNA]</scope>
    <source>
        <strain evidence="2 3">CGMCC 1.12672</strain>
    </source>
</reference>
<dbReference type="Proteomes" id="UP000219494">
    <property type="component" value="Unassembled WGS sequence"/>
</dbReference>
<proteinExistence type="predicted"/>
<dbReference type="AlphaFoldDB" id="A0A285QFX2"/>
<keyword evidence="1" id="KW-0812">Transmembrane</keyword>
<name>A0A285QFX2_9SPHN</name>
<accession>A0A285QFX2</accession>
<evidence type="ECO:0000313" key="2">
    <source>
        <dbReference type="EMBL" id="SOB80384.1"/>
    </source>
</evidence>
<keyword evidence="1" id="KW-0472">Membrane</keyword>
<keyword evidence="1" id="KW-1133">Transmembrane helix</keyword>
<dbReference type="OrthoDB" id="7432270at2"/>
<dbReference type="EMBL" id="OBMI01000001">
    <property type="protein sequence ID" value="SOB80384.1"/>
    <property type="molecule type" value="Genomic_DNA"/>
</dbReference>